<keyword evidence="1" id="KW-0472">Membrane</keyword>
<reference evidence="3" key="1">
    <citation type="journal article" date="2019" name="Int. J. Syst. Evol. Microbiol.">
        <title>The Global Catalogue of Microorganisms (GCM) 10K type strain sequencing project: providing services to taxonomists for standard genome sequencing and annotation.</title>
        <authorList>
            <consortium name="The Broad Institute Genomics Platform"/>
            <consortium name="The Broad Institute Genome Sequencing Center for Infectious Disease"/>
            <person name="Wu L."/>
            <person name="Ma J."/>
        </authorList>
    </citation>
    <scope>NUCLEOTIDE SEQUENCE [LARGE SCALE GENOMIC DNA]</scope>
    <source>
        <strain evidence="3">DT43</strain>
    </source>
</reference>
<name>A0ABW0UEH7_9STRE</name>
<evidence type="ECO:0000313" key="2">
    <source>
        <dbReference type="EMBL" id="MFC5631310.1"/>
    </source>
</evidence>
<sequence>MNIDMEHLMKSFELMLLGMTGVFLVLGILYASAEVLLKIFPVKK</sequence>
<keyword evidence="1" id="KW-0812">Transmembrane</keyword>
<evidence type="ECO:0000313" key="3">
    <source>
        <dbReference type="Proteomes" id="UP001596110"/>
    </source>
</evidence>
<keyword evidence="3" id="KW-1185">Reference proteome</keyword>
<accession>A0ABW0UEH7</accession>
<evidence type="ECO:0000256" key="1">
    <source>
        <dbReference type="SAM" id="Phobius"/>
    </source>
</evidence>
<protein>
    <submittedName>
        <fullName evidence="2">OadG-related small transporter subunit</fullName>
    </submittedName>
</protein>
<gene>
    <name evidence="2" type="ORF">ACFPQ3_06900</name>
</gene>
<dbReference type="EMBL" id="JBHSOJ010000016">
    <property type="protein sequence ID" value="MFC5631310.1"/>
    <property type="molecule type" value="Genomic_DNA"/>
</dbReference>
<proteinExistence type="predicted"/>
<dbReference type="NCBIfam" id="NF040909">
    <property type="entry name" value="OadG_rel_small"/>
    <property type="match status" value="1"/>
</dbReference>
<keyword evidence="1" id="KW-1133">Transmembrane helix</keyword>
<comment type="caution">
    <text evidence="2">The sequence shown here is derived from an EMBL/GenBank/DDBJ whole genome shotgun (WGS) entry which is preliminary data.</text>
</comment>
<dbReference type="Proteomes" id="UP001596110">
    <property type="component" value="Unassembled WGS sequence"/>
</dbReference>
<feature type="transmembrane region" description="Helical" evidence="1">
    <location>
        <begin position="12"/>
        <end position="33"/>
    </location>
</feature>
<dbReference type="RefSeq" id="WP_269747703.1">
    <property type="nucleotide sequence ID" value="NZ_JBHSOJ010000016.1"/>
</dbReference>
<organism evidence="2 3">
    <name type="scientific">Streptococcus caledonicus</name>
    <dbReference type="NCBI Taxonomy" id="2614158"/>
    <lineage>
        <taxon>Bacteria</taxon>
        <taxon>Bacillati</taxon>
        <taxon>Bacillota</taxon>
        <taxon>Bacilli</taxon>
        <taxon>Lactobacillales</taxon>
        <taxon>Streptococcaceae</taxon>
        <taxon>Streptococcus</taxon>
    </lineage>
</organism>